<proteinExistence type="predicted"/>
<protein>
    <submittedName>
        <fullName evidence="1">Uncharacterized protein</fullName>
    </submittedName>
</protein>
<reference evidence="1 2" key="3">
    <citation type="journal article" date="2020" name="Int. J. Syst. Evol. Microbiol.">
        <title>Corynebacterium silvaticum sp. nov., a unique group of NTTB corynebacteria in wild boar and roe deer.</title>
        <authorList>
            <person name="Dangel A."/>
            <person name="Berger A."/>
            <person name="Rau J."/>
            <person name="Eisenberg T."/>
            <person name="Kampfer P."/>
            <person name="Margos G."/>
            <person name="Contzen M."/>
            <person name="Busse H.J."/>
            <person name="Konrad R."/>
            <person name="Peters M."/>
            <person name="Sting R."/>
            <person name="Sing A."/>
        </authorList>
    </citation>
    <scope>NUCLEOTIDE SEQUENCE [LARGE SCALE GENOMIC DNA]</scope>
    <source>
        <strain evidence="1 2">PO100/5</strain>
    </source>
</reference>
<sequence length="138" mass="14148">MSTASSVGVAGQVVTDAVAQPVEESLSCFVQTLGLCDVAALVAEFRGMWSSVAKSVLVVSHPRLGRWSLPVRLSGALSTPVADPTEGGEIVIDVPLVGDGGVWLSDTFESHGSNIVTVTNSGDVPVSPKSYGRGPGVR</sequence>
<dbReference type="Proteomes" id="UP000195652">
    <property type="component" value="Chromosome"/>
</dbReference>
<reference evidence="1 2" key="2">
    <citation type="journal article" date="2020" name="Antonie Van Leeuwenhoek">
        <title>Phylogenomic characterisation of a novel corynebacterial species pathogenic to animals.</title>
        <authorList>
            <person name="Moller J."/>
            <person name="Musella L."/>
            <person name="Melnikov V."/>
            <person name="Geissdorfer W."/>
            <person name="Burkovski A."/>
            <person name="Sangal V."/>
        </authorList>
    </citation>
    <scope>NUCLEOTIDE SEQUENCE [LARGE SCALE GENOMIC DNA]</scope>
    <source>
        <strain evidence="1 2">PO100/5</strain>
    </source>
</reference>
<dbReference type="EMBL" id="CP021417">
    <property type="protein sequence ID" value="WCV10600.1"/>
    <property type="molecule type" value="Genomic_DNA"/>
</dbReference>
<organism evidence="1 2">
    <name type="scientific">Corynebacterium silvaticum</name>
    <dbReference type="NCBI Taxonomy" id="2320431"/>
    <lineage>
        <taxon>Bacteria</taxon>
        <taxon>Bacillati</taxon>
        <taxon>Actinomycetota</taxon>
        <taxon>Actinomycetes</taxon>
        <taxon>Mycobacteriales</taxon>
        <taxon>Corynebacteriaceae</taxon>
        <taxon>Corynebacterium</taxon>
    </lineage>
</organism>
<accession>A0ACD4PYQ6</accession>
<gene>
    <name evidence="1" type="ORF">CBE74_12915</name>
</gene>
<name>A0ACD4PYQ6_9CORY</name>
<reference evidence="1 2" key="1">
    <citation type="journal article" date="2014" name="BMC Vet. Res.">
        <title>First report of Corynebacterium pseudotuberculosis from caseous lymphadenitis lesions in Black Alentejano pig (Sus scrofa domesticus).</title>
        <authorList>
            <person name="Oliveira M."/>
            <person name="Barroco C."/>
            <person name="Mottola C."/>
            <person name="Santos R."/>
            <person name="Lemsaddek A."/>
            <person name="Tavares L."/>
            <person name="Semedo-Lemsaddek T."/>
        </authorList>
    </citation>
    <scope>NUCLEOTIDE SEQUENCE [LARGE SCALE GENOMIC DNA]</scope>
    <source>
        <strain evidence="1 2">PO100/5</strain>
    </source>
</reference>
<reference evidence="1 2" key="4">
    <citation type="journal article" date="2020" name="PLoS ONE">
        <title>Taxonomic classification of strain PO100/5 shows a broader geographic distribution and genetic markers of the recently described Corynebacterium silvaticum.</title>
        <authorList>
            <person name="Viana M.V.C."/>
            <person name="Profeta R."/>
            <person name="da Silva A.L."/>
            <person name="Hurtado R."/>
            <person name="Cerqueira J.C."/>
            <person name="Ribeiro B.F.S."/>
            <person name="Almeida M.O."/>
            <person name="Morais-Rodrigues F."/>
            <person name="Soares S.C."/>
            <person name="Oliveira M."/>
            <person name="Tavares L."/>
            <person name="Figueiredo H."/>
            <person name="Wattam A.R."/>
            <person name="Barh D."/>
            <person name="Ghosh P."/>
            <person name="Silva A."/>
            <person name="Azevedo V."/>
        </authorList>
    </citation>
    <scope>NUCLEOTIDE SEQUENCE [LARGE SCALE GENOMIC DNA]</scope>
    <source>
        <strain evidence="1 2">PO100/5</strain>
    </source>
</reference>
<evidence type="ECO:0000313" key="1">
    <source>
        <dbReference type="EMBL" id="WCV10600.1"/>
    </source>
</evidence>
<evidence type="ECO:0000313" key="2">
    <source>
        <dbReference type="Proteomes" id="UP000195652"/>
    </source>
</evidence>
<keyword evidence="2" id="KW-1185">Reference proteome</keyword>